<keyword evidence="4" id="KW-1185">Reference proteome</keyword>
<dbReference type="PANTHER" id="PTHR37028">
    <property type="entry name" value="UNNAMED PRODUCT-RELATED"/>
    <property type="match status" value="1"/>
</dbReference>
<dbReference type="KEGG" id="ngr:NAEGRDRAFT_71897"/>
<dbReference type="OrthoDB" id="10260338at2759"/>
<feature type="coiled-coil region" evidence="1">
    <location>
        <begin position="229"/>
        <end position="295"/>
    </location>
</feature>
<keyword evidence="1" id="KW-0175">Coiled coil</keyword>
<gene>
    <name evidence="3" type="ORF">NAEGRDRAFT_71897</name>
</gene>
<organism evidence="4">
    <name type="scientific">Naegleria gruberi</name>
    <name type="common">Amoeba</name>
    <dbReference type="NCBI Taxonomy" id="5762"/>
    <lineage>
        <taxon>Eukaryota</taxon>
        <taxon>Discoba</taxon>
        <taxon>Heterolobosea</taxon>
        <taxon>Tetramitia</taxon>
        <taxon>Eutetramitia</taxon>
        <taxon>Vahlkampfiidae</taxon>
        <taxon>Naegleria</taxon>
    </lineage>
</organism>
<feature type="region of interest" description="Disordered" evidence="2">
    <location>
        <begin position="540"/>
        <end position="566"/>
    </location>
</feature>
<feature type="region of interest" description="Disordered" evidence="2">
    <location>
        <begin position="1"/>
        <end position="23"/>
    </location>
</feature>
<dbReference type="GeneID" id="8854755"/>
<evidence type="ECO:0000313" key="4">
    <source>
        <dbReference type="Proteomes" id="UP000006671"/>
    </source>
</evidence>
<feature type="compositionally biased region" description="Basic and acidic residues" evidence="2">
    <location>
        <begin position="69"/>
        <end position="88"/>
    </location>
</feature>
<feature type="region of interest" description="Disordered" evidence="2">
    <location>
        <begin position="69"/>
        <end position="91"/>
    </location>
</feature>
<dbReference type="RefSeq" id="XP_002673068.1">
    <property type="nucleotide sequence ID" value="XM_002673022.1"/>
</dbReference>
<proteinExistence type="predicted"/>
<dbReference type="PANTHER" id="PTHR37028:SF9">
    <property type="entry name" value="NUCLEAR PROTEIN MDM1"/>
    <property type="match status" value="1"/>
</dbReference>
<dbReference type="EMBL" id="GG738893">
    <property type="protein sequence ID" value="EFC40324.1"/>
    <property type="molecule type" value="Genomic_DNA"/>
</dbReference>
<dbReference type="OMA" id="CESHFRT"/>
<reference evidence="3 4" key="1">
    <citation type="journal article" date="2010" name="Cell">
        <title>The genome of Naegleria gruberi illuminates early eukaryotic versatility.</title>
        <authorList>
            <person name="Fritz-Laylin L.K."/>
            <person name="Prochnik S.E."/>
            <person name="Ginger M.L."/>
            <person name="Dacks J.B."/>
            <person name="Carpenter M.L."/>
            <person name="Field M.C."/>
            <person name="Kuo A."/>
            <person name="Paredez A."/>
            <person name="Chapman J."/>
            <person name="Pham J."/>
            <person name="Shu S."/>
            <person name="Neupane R."/>
            <person name="Cipriano M."/>
            <person name="Mancuso J."/>
            <person name="Tu H."/>
            <person name="Salamov A."/>
            <person name="Lindquist E."/>
            <person name="Shapiro H."/>
            <person name="Lucas S."/>
            <person name="Grigoriev I.V."/>
            <person name="Cande W.Z."/>
            <person name="Fulton C."/>
            <person name="Rokhsar D.S."/>
            <person name="Dawson S.C."/>
        </authorList>
    </citation>
    <scope>NUCLEOTIDE SEQUENCE [LARGE SCALE GENOMIC DNA]</scope>
    <source>
        <strain evidence="3 4">NEG-M</strain>
    </source>
</reference>
<sequence>MSRYSTQPTMQRGASSNKVEDFEDMLDMDPYDLDENVKSLLVAEKLEEQYQHSFQNIAQMRQAIEEEDRKREKVVQRQKEPEPEKYYDSEGDDELEIMESDDHVTNQLEFTLDDIPFPANQDNIPIHERLLNFGSSLSLKHQLMKKAKDEKESETQTPHITEFAKQMKRKGAIENRLLQSRDELNARLDELRMEKEKKELEELRGPKINKRSKELKRDEPAYDRLLGYREQTLAKREMIKNLLEEKKQQEITMKPQINKKSQKLRRDIDAIQQWEKEKNLKTEQLRNEIKKQEIEQLQQPKINPISEKLAAQMDRGQDVGDYLIQRYEKKKMEREIRNKIEKEKETKEAKPHISVHSANLERQGVVFDRLYIDSLEKENKRREMLEQIENKINNNIDPQTGTPLYNPIINARSALMARREPVEDVLLKKREEAERKKMALADREKKELEAQGGKVGAYSRLLVEILEKRTNTNTMDRLTRVPKKPEPTVITQTYSFKPAINQNSREIDKYRNQGTPRQEVLLRKGYEYEQHKKEIEQRIKEVEMSHSPKKKPKTPNGHSLADRSLDWAKRKDLKLESERKMREAKESEECTFKPNVKRLDVSNIAPCESHFRTKEEENSYLIAMKKQESVKKLNNSKTEDIKPKGGYSQNKKDPVPKSIRPKSRGSVDLRTSTKSVNPISNQHPINTDIDRRTQNTRYDEMEDSEIMDNENIYDEEEVDPEMEFEQLRRLVQHDKSTTQGYSNNFKNSPPLNISDLLDSEKTMNELYRLSNELDYDDMNRMTPEAYDLITNMIRNSRK</sequence>
<evidence type="ECO:0000256" key="2">
    <source>
        <dbReference type="SAM" id="MobiDB-lite"/>
    </source>
</evidence>
<feature type="region of interest" description="Disordered" evidence="2">
    <location>
        <begin position="631"/>
        <end position="687"/>
    </location>
</feature>
<dbReference type="Proteomes" id="UP000006671">
    <property type="component" value="Unassembled WGS sequence"/>
</dbReference>
<dbReference type="VEuPathDB" id="AmoebaDB:NAEGRDRAFT_71897"/>
<feature type="compositionally biased region" description="Polar residues" evidence="2">
    <location>
        <begin position="669"/>
        <end position="685"/>
    </location>
</feature>
<dbReference type="InParanoid" id="D2VSD0"/>
<protein>
    <submittedName>
        <fullName evidence="3">Predicted protein</fullName>
    </submittedName>
</protein>
<evidence type="ECO:0000313" key="3">
    <source>
        <dbReference type="EMBL" id="EFC40324.1"/>
    </source>
</evidence>
<dbReference type="AlphaFoldDB" id="D2VSD0"/>
<feature type="coiled-coil region" evidence="1">
    <location>
        <begin position="174"/>
        <end position="201"/>
    </location>
</feature>
<feature type="compositionally biased region" description="Basic and acidic residues" evidence="2">
    <location>
        <begin position="631"/>
        <end position="643"/>
    </location>
</feature>
<accession>D2VSD0</accession>
<evidence type="ECO:0000256" key="1">
    <source>
        <dbReference type="SAM" id="Coils"/>
    </source>
</evidence>
<feature type="compositionally biased region" description="Polar residues" evidence="2">
    <location>
        <begin position="1"/>
        <end position="17"/>
    </location>
</feature>
<name>D2VSD0_NAEGR</name>